<dbReference type="KEGG" id="sapo:SAPIO_CDS10687"/>
<dbReference type="Proteomes" id="UP000028545">
    <property type="component" value="Unassembled WGS sequence"/>
</dbReference>
<accession>A0A084FUA9</accession>
<protein>
    <recommendedName>
        <fullName evidence="4">Calcofluor white hypersensitive protein</fullName>
    </recommendedName>
</protein>
<name>A0A084FUA9_PSEDA</name>
<reference evidence="2 3" key="1">
    <citation type="journal article" date="2014" name="Genome Announc.">
        <title>Draft genome sequence of the pathogenic fungus Scedosporium apiospermum.</title>
        <authorList>
            <person name="Vandeputte P."/>
            <person name="Ghamrawi S."/>
            <person name="Rechenmann M."/>
            <person name="Iltis A."/>
            <person name="Giraud S."/>
            <person name="Fleury M."/>
            <person name="Thornton C."/>
            <person name="Delhaes L."/>
            <person name="Meyer W."/>
            <person name="Papon N."/>
            <person name="Bouchara J.P."/>
        </authorList>
    </citation>
    <scope>NUCLEOTIDE SEQUENCE [LARGE SCALE GENOMIC DNA]</scope>
    <source>
        <strain evidence="2 3">IHEM 14462</strain>
    </source>
</reference>
<dbReference type="HOGENOM" id="CLU_129945_1_0_1"/>
<keyword evidence="3" id="KW-1185">Reference proteome</keyword>
<organism evidence="2 3">
    <name type="scientific">Pseudallescheria apiosperma</name>
    <name type="common">Scedosporium apiospermum</name>
    <dbReference type="NCBI Taxonomy" id="563466"/>
    <lineage>
        <taxon>Eukaryota</taxon>
        <taxon>Fungi</taxon>
        <taxon>Dikarya</taxon>
        <taxon>Ascomycota</taxon>
        <taxon>Pezizomycotina</taxon>
        <taxon>Sordariomycetes</taxon>
        <taxon>Hypocreomycetidae</taxon>
        <taxon>Microascales</taxon>
        <taxon>Microascaceae</taxon>
        <taxon>Scedosporium</taxon>
    </lineage>
</organism>
<evidence type="ECO:0000313" key="3">
    <source>
        <dbReference type="Proteomes" id="UP000028545"/>
    </source>
</evidence>
<proteinExistence type="predicted"/>
<evidence type="ECO:0000256" key="1">
    <source>
        <dbReference type="SAM" id="MobiDB-lite"/>
    </source>
</evidence>
<dbReference type="RefSeq" id="XP_016638470.1">
    <property type="nucleotide sequence ID" value="XM_016784236.1"/>
</dbReference>
<dbReference type="OMA" id="KHQMRID"/>
<dbReference type="AlphaFoldDB" id="A0A084FUA9"/>
<evidence type="ECO:0000313" key="2">
    <source>
        <dbReference type="EMBL" id="KEZ38671.1"/>
    </source>
</evidence>
<gene>
    <name evidence="2" type="ORF">SAPIO_CDS10687</name>
</gene>
<feature type="compositionally biased region" description="Basic and acidic residues" evidence="1">
    <location>
        <begin position="49"/>
        <end position="65"/>
    </location>
</feature>
<evidence type="ECO:0008006" key="4">
    <source>
        <dbReference type="Google" id="ProtNLM"/>
    </source>
</evidence>
<feature type="region of interest" description="Disordered" evidence="1">
    <location>
        <begin position="34"/>
        <end position="99"/>
    </location>
</feature>
<sequence>MSQPRSKLPTYLGLAAAGGIGYYLYTAGGSPKAAADEAKRSSTLSPHPDFTDDATKAFPTSDKKSAAGVGSKIDNAVQEAEKSLHNAKTSVESYAKETKDEITRGFDKADKKIEEGAAKAKGWFSSK</sequence>
<dbReference type="OrthoDB" id="5355126at2759"/>
<dbReference type="VEuPathDB" id="FungiDB:SAPIO_CDS10687"/>
<dbReference type="EMBL" id="JOWA01000176">
    <property type="protein sequence ID" value="KEZ38671.1"/>
    <property type="molecule type" value="Genomic_DNA"/>
</dbReference>
<comment type="caution">
    <text evidence="2">The sequence shown here is derived from an EMBL/GenBank/DDBJ whole genome shotgun (WGS) entry which is preliminary data.</text>
</comment>
<dbReference type="GeneID" id="27719908"/>